<keyword evidence="3" id="KW-1185">Reference proteome</keyword>
<dbReference type="Proteomes" id="UP000031737">
    <property type="component" value="Unassembled WGS sequence"/>
</dbReference>
<sequence>MIITEAVFACFREWHHDVMASAFFADNEDVLFFLSAMNVVPGAVRTQESGESTTVLAVYTRCCQGSRLFSEPERLLLLELLQSPLRIQEHNEIFLVGNGKNMDESPTGDFSEPDGRNIINRLLRELHLSSCWWRQGEFVRQMLNTPRFSPTDTSMISHRCAAVLVTDATSASPQGTSFALTPGGRSNTVKLLLPRGSPPSFIRSALVLPLVECLRTRMAQSSSRLTSSAPMNLLRVIFALKRSRSSEEENEDNGDESGDLVLSVSLLLALLGYTLSRTVSQNTCEATVNPNSWKQLCVDMRCHFCGGRPHLTLEKMVADEYQEPLPPREQKTEGEEVTKEVDSTSRERGNVVLLADSAAQHESGETMSLNCSTQVSEKATAQLPVIENEHGNVLAHVAAPCIEDAATTSSSVRFHHTIHLSEQEKISGHHRSCPWKALFLRPVLADVISSTPSKEVLFELCNATGEGGSLRMCFKLAEVAKLMECWRRSLYAESVWRENYIKHPLPLVLPSLIPSSADSETEAFLAELASRSAGGEGLELGPLMPLFDDRSSWDSYFRVASFLKASASVDHVEGDGRAMDAAEGNKPPKVEGGEHWKAVYDMGRRYILAATDETNQEAAVELLAKFNEQYQKNVQQGDNREPRIFAASRSD</sequence>
<gene>
    <name evidence="2" type="ORF">TRSC58_04187</name>
</gene>
<feature type="non-terminal residue" evidence="2">
    <location>
        <position position="651"/>
    </location>
</feature>
<feature type="region of interest" description="Disordered" evidence="1">
    <location>
        <begin position="324"/>
        <end position="346"/>
    </location>
</feature>
<dbReference type="EMBL" id="AUPL01004187">
    <property type="protein sequence ID" value="ESL08116.1"/>
    <property type="molecule type" value="Genomic_DNA"/>
</dbReference>
<feature type="compositionally biased region" description="Basic and acidic residues" evidence="1">
    <location>
        <begin position="326"/>
        <end position="346"/>
    </location>
</feature>
<comment type="caution">
    <text evidence="2">The sequence shown here is derived from an EMBL/GenBank/DDBJ whole genome shotgun (WGS) entry which is preliminary data.</text>
</comment>
<evidence type="ECO:0000256" key="1">
    <source>
        <dbReference type="SAM" id="MobiDB-lite"/>
    </source>
</evidence>
<reference evidence="2 3" key="1">
    <citation type="submission" date="2013-07" db="EMBL/GenBank/DDBJ databases">
        <authorList>
            <person name="Stoco P.H."/>
            <person name="Wagner G."/>
            <person name="Gerber A."/>
            <person name="Zaha A."/>
            <person name="Thompson C."/>
            <person name="Bartholomeu D.C."/>
            <person name="Luckemeyer D.D."/>
            <person name="Bahia D."/>
            <person name="Loreto E."/>
            <person name="Prestes E.B."/>
            <person name="Lima F.M."/>
            <person name="Rodrigues-Luiz G."/>
            <person name="Vallejo G.A."/>
            <person name="Filho J.F."/>
            <person name="Monteiro K.M."/>
            <person name="Tyler K.M."/>
            <person name="de Almeida L.G."/>
            <person name="Ortiz M.F."/>
            <person name="Siervo M.A."/>
            <person name="de Moraes M.H."/>
            <person name="Cunha O.L."/>
            <person name="Mendonca-Neto R."/>
            <person name="Silva R."/>
            <person name="Teixeira S.M."/>
            <person name="Murta S.M."/>
            <person name="Sincero T.C."/>
            <person name="Mendes T.A."/>
            <person name="Urmenyi T.P."/>
            <person name="Silva V.G."/>
            <person name="da Rocha W.D."/>
            <person name="Andersson B."/>
            <person name="Romanha A.J."/>
            <person name="Steindel M."/>
            <person name="de Vasconcelos A.T."/>
            <person name="Grisard E.C."/>
        </authorList>
    </citation>
    <scope>NUCLEOTIDE SEQUENCE [LARGE SCALE GENOMIC DNA]</scope>
    <source>
        <strain evidence="2 3">SC58</strain>
    </source>
</reference>
<protein>
    <submittedName>
        <fullName evidence="2">Uncharacterized protein</fullName>
    </submittedName>
</protein>
<evidence type="ECO:0000313" key="3">
    <source>
        <dbReference type="Proteomes" id="UP000031737"/>
    </source>
</evidence>
<proteinExistence type="predicted"/>
<dbReference type="OrthoDB" id="251085at2759"/>
<feature type="region of interest" description="Disordered" evidence="1">
    <location>
        <begin position="632"/>
        <end position="651"/>
    </location>
</feature>
<evidence type="ECO:0000313" key="2">
    <source>
        <dbReference type="EMBL" id="ESL08116.1"/>
    </source>
</evidence>
<dbReference type="VEuPathDB" id="TriTrypDB:TRSC58_04187"/>
<name>A0A061J1Z4_TRYRA</name>
<organism evidence="2 3">
    <name type="scientific">Trypanosoma rangeli SC58</name>
    <dbReference type="NCBI Taxonomy" id="429131"/>
    <lineage>
        <taxon>Eukaryota</taxon>
        <taxon>Discoba</taxon>
        <taxon>Euglenozoa</taxon>
        <taxon>Kinetoplastea</taxon>
        <taxon>Metakinetoplastina</taxon>
        <taxon>Trypanosomatida</taxon>
        <taxon>Trypanosomatidae</taxon>
        <taxon>Trypanosoma</taxon>
        <taxon>Herpetosoma</taxon>
    </lineage>
</organism>
<dbReference type="AlphaFoldDB" id="A0A061J1Z4"/>
<accession>A0A061J1Z4</accession>